<dbReference type="Proteomes" id="UP000663844">
    <property type="component" value="Unassembled WGS sequence"/>
</dbReference>
<dbReference type="AlphaFoldDB" id="A0A815E6L4"/>
<feature type="signal peptide" evidence="2">
    <location>
        <begin position="1"/>
        <end position="18"/>
    </location>
</feature>
<keyword evidence="1" id="KW-0812">Transmembrane</keyword>
<evidence type="ECO:0000313" key="5">
    <source>
        <dbReference type="Proteomes" id="UP000663845"/>
    </source>
</evidence>
<dbReference type="Pfam" id="PF01663">
    <property type="entry name" value="Phosphodiest"/>
    <property type="match status" value="1"/>
</dbReference>
<evidence type="ECO:0000256" key="2">
    <source>
        <dbReference type="SAM" id="SignalP"/>
    </source>
</evidence>
<keyword evidence="1" id="KW-0472">Membrane</keyword>
<keyword evidence="1" id="KW-1133">Transmembrane helix</keyword>
<evidence type="ECO:0000313" key="4">
    <source>
        <dbReference type="EMBL" id="CAF3674135.1"/>
    </source>
</evidence>
<proteinExistence type="predicted"/>
<dbReference type="Proteomes" id="UP000663845">
    <property type="component" value="Unassembled WGS sequence"/>
</dbReference>
<organism evidence="3 5">
    <name type="scientific">Adineta steineri</name>
    <dbReference type="NCBI Taxonomy" id="433720"/>
    <lineage>
        <taxon>Eukaryota</taxon>
        <taxon>Metazoa</taxon>
        <taxon>Spiralia</taxon>
        <taxon>Gnathifera</taxon>
        <taxon>Rotifera</taxon>
        <taxon>Eurotatoria</taxon>
        <taxon>Bdelloidea</taxon>
        <taxon>Adinetida</taxon>
        <taxon>Adinetidae</taxon>
        <taxon>Adineta</taxon>
    </lineage>
</organism>
<dbReference type="InterPro" id="IPR002591">
    <property type="entry name" value="Phosphodiest/P_Trfase"/>
</dbReference>
<dbReference type="CDD" id="cd16018">
    <property type="entry name" value="Enpp"/>
    <property type="match status" value="1"/>
</dbReference>
<evidence type="ECO:0000256" key="1">
    <source>
        <dbReference type="SAM" id="Phobius"/>
    </source>
</evidence>
<dbReference type="EMBL" id="CAJNOG010000590">
    <property type="protein sequence ID" value="CAF1307285.1"/>
    <property type="molecule type" value="Genomic_DNA"/>
</dbReference>
<accession>A0A815E6L4</accession>
<feature type="chain" id="PRO_5036411475" evidence="2">
    <location>
        <begin position="19"/>
        <end position="496"/>
    </location>
</feature>
<reference evidence="3" key="1">
    <citation type="submission" date="2021-02" db="EMBL/GenBank/DDBJ databases">
        <authorList>
            <person name="Nowell W R."/>
        </authorList>
    </citation>
    <scope>NUCLEOTIDE SEQUENCE</scope>
</reference>
<dbReference type="Gene3D" id="3.30.1360.180">
    <property type="match status" value="1"/>
</dbReference>
<keyword evidence="2" id="KW-0732">Signal</keyword>
<dbReference type="PANTHER" id="PTHR10151:SF120">
    <property type="entry name" value="BIS(5'-ADENOSYL)-TRIPHOSPHATASE"/>
    <property type="match status" value="1"/>
</dbReference>
<name>A0A815E6L4_9BILA</name>
<sequence>MWWFSILVLLYNSSFIFSQSLPLLLLVSFNGFRWDYPKLYGPLGNFSRLEQRGVHAHSMIPTFTTATYPNHYTLITGLYEEIHGLISDHMYDPKTNQTFQSGETTTNQWWPFKTIWTLNEQMNGARSGVINWPQGFISTSKYEPYKKERSFKDTIDLMLSWFNDQDRPINFGAMYFPEPDLTGRQTGPYSRNMKETIKQCDEYLGYLLNEIDKDIRLKTKLHLIITSDHGMEQINAIDKPMYLEDFVNINKLKAFGTETVLNIFVNHPNDINSILQNLTQIPHSNTYKKENLPDRYHYKTNSRIGDLIIIVEPGYELHRRSFRICEDGGTRVDLNTIHGNSGYDNQIDSMKTIFYASGPELKENFTLSKSINLNNVDIFPLMCLILNIEKCSLSNGTLSHIQPFLNDPSKLSSLNGKETEKLHDGPMGLVIYLLVLVSFVLILIMAVAWSAVSFRNASAMARAAHPDAATIAEQNQYKFTQINDLKLHPSIGDDNL</sequence>
<dbReference type="SUPFAM" id="SSF53649">
    <property type="entry name" value="Alkaline phosphatase-like"/>
    <property type="match status" value="1"/>
</dbReference>
<dbReference type="Gene3D" id="3.40.720.10">
    <property type="entry name" value="Alkaline Phosphatase, subunit A"/>
    <property type="match status" value="1"/>
</dbReference>
<dbReference type="EMBL" id="CAJOAZ010000558">
    <property type="protein sequence ID" value="CAF3674135.1"/>
    <property type="molecule type" value="Genomic_DNA"/>
</dbReference>
<dbReference type="GO" id="GO:0016787">
    <property type="term" value="F:hydrolase activity"/>
    <property type="evidence" value="ECO:0007669"/>
    <property type="project" value="UniProtKB-ARBA"/>
</dbReference>
<evidence type="ECO:0000313" key="3">
    <source>
        <dbReference type="EMBL" id="CAF1307285.1"/>
    </source>
</evidence>
<gene>
    <name evidence="3" type="ORF">JYZ213_LOCUS32653</name>
    <name evidence="4" type="ORF">OXD698_LOCUS10462</name>
</gene>
<protein>
    <submittedName>
        <fullName evidence="3">Uncharacterized protein</fullName>
    </submittedName>
</protein>
<comment type="caution">
    <text evidence="3">The sequence shown here is derived from an EMBL/GenBank/DDBJ whole genome shotgun (WGS) entry which is preliminary data.</text>
</comment>
<dbReference type="PANTHER" id="PTHR10151">
    <property type="entry name" value="ECTONUCLEOTIDE PYROPHOSPHATASE/PHOSPHODIESTERASE"/>
    <property type="match status" value="1"/>
</dbReference>
<dbReference type="InterPro" id="IPR017850">
    <property type="entry name" value="Alkaline_phosphatase_core_sf"/>
</dbReference>
<feature type="transmembrane region" description="Helical" evidence="1">
    <location>
        <begin position="429"/>
        <end position="452"/>
    </location>
</feature>